<feature type="domain" description="NFACT RNA-binding" evidence="6">
    <location>
        <begin position="444"/>
        <end position="530"/>
    </location>
</feature>
<reference evidence="7" key="2">
    <citation type="submission" date="2021-04" db="EMBL/GenBank/DDBJ databases">
        <authorList>
            <person name="Gilroy R."/>
        </authorList>
    </citation>
    <scope>NUCLEOTIDE SEQUENCE</scope>
    <source>
        <strain evidence="7">811</strain>
    </source>
</reference>
<gene>
    <name evidence="5" type="primary">rqcH</name>
    <name evidence="7" type="ORF">H9741_04605</name>
</gene>
<dbReference type="InterPro" id="IPR008532">
    <property type="entry name" value="NFACT_RNA-bd"/>
</dbReference>
<dbReference type="Pfam" id="PF05833">
    <property type="entry name" value="NFACT_N"/>
    <property type="match status" value="1"/>
</dbReference>
<evidence type="ECO:0000256" key="1">
    <source>
        <dbReference type="ARBA" id="ARBA00022555"/>
    </source>
</evidence>
<sequence length="557" mass="62202">MPQDAFTLRHIARELDQALRGGKVNKIIQPSRDEVDILFYAGGKTRKLVLNTNASLARAILSDIPRTAPDVAPNFCMLLRKHLTGATLTSVALQGFERILAFTFDCRSEFSCAERILYAEIMGKYSNLILTEGGIISGALKISSLQENFKRVLFPGVKYEPPQPQDKANPSDVAAVAAALSAFGGGDVAEFLFNRISGLALPTCRLLANLLPPPPYGQNVAEIAQRIHDFVFSDEVSPAVERIGGEAKDFHARFDGERYPTVNAAADVYYTERETGKAFAEKKRKLESLLLARRKKEEKKLALLREREHSCADMEKNRIYGELITANLYALKKGAEGCELVNYYDENAATVKIPLDKTLTPAQNAQKYYKKYNKQKRTLAAVLPQREEAEADLDYTQSMLSALERAENALDLAEIEEELRGAGLLPPEKKKVKNPPAVPFRAFEKGKFRIFAGRNNVQNDRLLREAAPDDVWLHTQKYHSSHVLIRTDGRKVPDDVLLAAAEICACFSDAKQGNKVPVDYCERRFVKKPPRAKAGFVTYTDFKTILADPVRHAELEI</sequence>
<evidence type="ECO:0000313" key="8">
    <source>
        <dbReference type="Proteomes" id="UP000824204"/>
    </source>
</evidence>
<dbReference type="GO" id="GO:1990112">
    <property type="term" value="C:RQC complex"/>
    <property type="evidence" value="ECO:0007669"/>
    <property type="project" value="TreeGrafter"/>
</dbReference>
<proteinExistence type="inferred from homology"/>
<dbReference type="Proteomes" id="UP000824204">
    <property type="component" value="Unassembled WGS sequence"/>
</dbReference>
<reference evidence="7" key="1">
    <citation type="journal article" date="2021" name="PeerJ">
        <title>Extensive microbial diversity within the chicken gut microbiome revealed by metagenomics and culture.</title>
        <authorList>
            <person name="Gilroy R."/>
            <person name="Ravi A."/>
            <person name="Getino M."/>
            <person name="Pursley I."/>
            <person name="Horton D.L."/>
            <person name="Alikhan N.F."/>
            <person name="Baker D."/>
            <person name="Gharbi K."/>
            <person name="Hall N."/>
            <person name="Watson M."/>
            <person name="Adriaenssens E.M."/>
            <person name="Foster-Nyarko E."/>
            <person name="Jarju S."/>
            <person name="Secka A."/>
            <person name="Antonio M."/>
            <person name="Oren A."/>
            <person name="Chaudhuri R.R."/>
            <person name="La Ragione R."/>
            <person name="Hildebrand F."/>
            <person name="Pallen M.J."/>
        </authorList>
    </citation>
    <scope>NUCLEOTIDE SEQUENCE</scope>
    <source>
        <strain evidence="7">811</strain>
    </source>
</reference>
<dbReference type="PANTHER" id="PTHR15239">
    <property type="entry name" value="NUCLEAR EXPORT MEDIATOR FACTOR NEMF"/>
    <property type="match status" value="1"/>
</dbReference>
<comment type="caution">
    <text evidence="7">The sequence shown here is derived from an EMBL/GenBank/DDBJ whole genome shotgun (WGS) entry which is preliminary data.</text>
</comment>
<dbReference type="InterPro" id="IPR051608">
    <property type="entry name" value="RQC_Subunit_NEMF"/>
</dbReference>
<accession>A0A9D1V7V7</accession>
<protein>
    <recommendedName>
        <fullName evidence="5">Rqc2 homolog RqcH</fullName>
        <shortName evidence="5">RqcH</shortName>
    </recommendedName>
</protein>
<dbReference type="GO" id="GO:0072344">
    <property type="term" value="P:rescue of stalled ribosome"/>
    <property type="evidence" value="ECO:0007669"/>
    <property type="project" value="UniProtKB-UniRule"/>
</dbReference>
<dbReference type="Pfam" id="PF05670">
    <property type="entry name" value="NFACT-R_1"/>
    <property type="match status" value="1"/>
</dbReference>
<dbReference type="Gene3D" id="2.30.310.10">
    <property type="entry name" value="ibrinogen binding protein from staphylococcus aureus domain"/>
    <property type="match status" value="1"/>
</dbReference>
<dbReference type="InterPro" id="IPR043682">
    <property type="entry name" value="RqcH_bacterial"/>
</dbReference>
<organism evidence="7 8">
    <name type="scientific">Candidatus Borkfalkia faecipullorum</name>
    <dbReference type="NCBI Taxonomy" id="2838510"/>
    <lineage>
        <taxon>Bacteria</taxon>
        <taxon>Bacillati</taxon>
        <taxon>Bacillota</taxon>
        <taxon>Clostridia</taxon>
        <taxon>Christensenellales</taxon>
        <taxon>Christensenellaceae</taxon>
        <taxon>Candidatus Borkfalkia</taxon>
    </lineage>
</organism>
<evidence type="ECO:0000313" key="7">
    <source>
        <dbReference type="EMBL" id="HIX07727.1"/>
    </source>
</evidence>
<dbReference type="PANTHER" id="PTHR15239:SF6">
    <property type="entry name" value="RIBOSOME QUALITY CONTROL COMPLEX SUBUNIT NEMF"/>
    <property type="match status" value="1"/>
</dbReference>
<dbReference type="EMBL" id="DXFX01000057">
    <property type="protein sequence ID" value="HIX07727.1"/>
    <property type="molecule type" value="Genomic_DNA"/>
</dbReference>
<dbReference type="GO" id="GO:0000049">
    <property type="term" value="F:tRNA binding"/>
    <property type="evidence" value="ECO:0007669"/>
    <property type="project" value="UniProtKB-UniRule"/>
</dbReference>
<evidence type="ECO:0000256" key="4">
    <source>
        <dbReference type="ARBA" id="ARBA00022917"/>
    </source>
</evidence>
<comment type="similarity">
    <text evidence="5">Belongs to the NEMF family.</text>
</comment>
<keyword evidence="1 5" id="KW-0820">tRNA-binding</keyword>
<evidence type="ECO:0000256" key="3">
    <source>
        <dbReference type="ARBA" id="ARBA00022884"/>
    </source>
</evidence>
<dbReference type="GO" id="GO:0043023">
    <property type="term" value="F:ribosomal large subunit binding"/>
    <property type="evidence" value="ECO:0007669"/>
    <property type="project" value="UniProtKB-UniRule"/>
</dbReference>
<evidence type="ECO:0000256" key="2">
    <source>
        <dbReference type="ARBA" id="ARBA00022730"/>
    </source>
</evidence>
<keyword evidence="5" id="KW-0175">Coiled coil</keyword>
<dbReference type="GO" id="GO:0019843">
    <property type="term" value="F:rRNA binding"/>
    <property type="evidence" value="ECO:0007669"/>
    <property type="project" value="UniProtKB-UniRule"/>
</dbReference>
<name>A0A9D1V7V7_9FIRM</name>
<evidence type="ECO:0000259" key="6">
    <source>
        <dbReference type="Pfam" id="PF05670"/>
    </source>
</evidence>
<dbReference type="HAMAP" id="MF_00844_B">
    <property type="entry name" value="RqcH_B"/>
    <property type="match status" value="1"/>
</dbReference>
<feature type="coiled-coil region" evidence="5">
    <location>
        <begin position="386"/>
        <end position="416"/>
    </location>
</feature>
<comment type="function">
    <text evidence="5">Key component of the ribosome quality control system (RQC), a ribosome-associated complex that mediates the extraction of incompletely synthesized nascent chains from stalled ribosomes and their subsequent degradation. RqcH recruits Ala-charged tRNA, and with RqcP directs the elongation of stalled nascent chains on 50S ribosomal subunits, leading to non-templated C-terminal alanine extensions (Ala tail). The Ala tail promotes nascent chain degradation. May add between 1 and at least 8 Ala residues. Binds to stalled 50S ribosomal subunits.</text>
</comment>
<comment type="subunit">
    <text evidence="5">Associates with stalled 50S ribosomal subunits. Binds to RqcP.</text>
</comment>
<keyword evidence="3 5" id="KW-0694">RNA-binding</keyword>
<dbReference type="AlphaFoldDB" id="A0A9D1V7V7"/>
<keyword evidence="2 5" id="KW-0699">rRNA-binding</keyword>
<evidence type="ECO:0000256" key="5">
    <source>
        <dbReference type="HAMAP-Rule" id="MF_00844"/>
    </source>
</evidence>
<keyword evidence="4 5" id="KW-0648">Protein biosynthesis</keyword>